<organism evidence="1 2">
    <name type="scientific">Populus alba</name>
    <name type="common">White poplar</name>
    <dbReference type="NCBI Taxonomy" id="43335"/>
    <lineage>
        <taxon>Eukaryota</taxon>
        <taxon>Viridiplantae</taxon>
        <taxon>Streptophyta</taxon>
        <taxon>Embryophyta</taxon>
        <taxon>Tracheophyta</taxon>
        <taxon>Spermatophyta</taxon>
        <taxon>Magnoliopsida</taxon>
        <taxon>eudicotyledons</taxon>
        <taxon>Gunneridae</taxon>
        <taxon>Pentapetalae</taxon>
        <taxon>rosids</taxon>
        <taxon>fabids</taxon>
        <taxon>Malpighiales</taxon>
        <taxon>Salicaceae</taxon>
        <taxon>Saliceae</taxon>
        <taxon>Populus</taxon>
    </lineage>
</organism>
<proteinExistence type="predicted"/>
<dbReference type="Proteomes" id="UP000309997">
    <property type="component" value="Unassembled WGS sequence"/>
</dbReference>
<dbReference type="EMBL" id="RCHU02000012">
    <property type="protein sequence ID" value="KAL3574799.1"/>
    <property type="molecule type" value="Genomic_DNA"/>
</dbReference>
<reference evidence="1 2" key="1">
    <citation type="journal article" date="2024" name="Plant Biotechnol. J.">
        <title>Genome and CRISPR/Cas9 system of a widespread forest tree (Populus alba) in the world.</title>
        <authorList>
            <person name="Liu Y.J."/>
            <person name="Jiang P.F."/>
            <person name="Han X.M."/>
            <person name="Li X.Y."/>
            <person name="Wang H.M."/>
            <person name="Wang Y.J."/>
            <person name="Wang X.X."/>
            <person name="Zeng Q.Y."/>
        </authorList>
    </citation>
    <scope>NUCLEOTIDE SEQUENCE [LARGE SCALE GENOMIC DNA]</scope>
    <source>
        <strain evidence="2">cv. PAL-ZL1</strain>
    </source>
</reference>
<protein>
    <submittedName>
        <fullName evidence="1">Uncharacterized protein</fullName>
    </submittedName>
</protein>
<sequence>MSTKQIKDRKGEDKLVQRGGYWGCLVLPLHFLDLFCRFSTAYSSIHDGKLLTKFPKIVGSCNGLVCLDISSCYARAFVLWNIARKQYSCLPSPRISDSRRAFWMVSTGFGFDRKKNDYKVVRIVSFGCEKDESPVVMAEVFSWRTFCWRVIEASIGACAIHEGQNGVVVNGGLHWLGNSAGKSGIQKFIVSFDLDTEEFRKIPIPDFPAGICVKIMGFKGSLALAFYPAKEVDVHSRHGRPGVADWIEFCVWDECDGADGKCWTKLNSIQLTTVGYPVGVANETGLIIKKLMEGQGAQFILFDPSNQYYRGMHICDASYSCDVHSYVESLVPVSGGGHDQVIEEEPSECCDIALLNCESCLKLNHKRSNRNLPTCTTKKLALPFLLFALCVLNWHLLQDSTSPPFLSSWPCAATLGLKTRRYCIKPSLVHSAVLGHFWDSSLVP</sequence>
<evidence type="ECO:0000313" key="1">
    <source>
        <dbReference type="EMBL" id="KAL3574799.1"/>
    </source>
</evidence>
<gene>
    <name evidence="1" type="ORF">D5086_022900</name>
</gene>
<keyword evidence="2" id="KW-1185">Reference proteome</keyword>
<comment type="caution">
    <text evidence="1">The sequence shown here is derived from an EMBL/GenBank/DDBJ whole genome shotgun (WGS) entry which is preliminary data.</text>
</comment>
<accession>A0ACC4B889</accession>
<name>A0ACC4B889_POPAL</name>
<evidence type="ECO:0000313" key="2">
    <source>
        <dbReference type="Proteomes" id="UP000309997"/>
    </source>
</evidence>